<evidence type="ECO:0000256" key="2">
    <source>
        <dbReference type="ARBA" id="ARBA00008900"/>
    </source>
</evidence>
<comment type="pathway">
    <text evidence="1">Purine metabolism; 7-cyano-7-deazaguanine biosynthesis.</text>
</comment>
<comment type="caution">
    <text evidence="7">The sequence shown here is derived from an EMBL/GenBank/DDBJ whole genome shotgun (WGS) entry which is preliminary data.</text>
</comment>
<dbReference type="InterPro" id="IPR038418">
    <property type="entry name" value="6-PTP_synth/QueD_sf"/>
</dbReference>
<protein>
    <recommendedName>
        <fullName evidence="4">6-carboxy-5,6,7,8-tetrahydropterin synthase</fullName>
        <ecNumber evidence="3">4.1.2.50</ecNumber>
    </recommendedName>
    <alternativeName>
        <fullName evidence="5">Queuosine biosynthesis protein QueD</fullName>
    </alternativeName>
</protein>
<evidence type="ECO:0000256" key="1">
    <source>
        <dbReference type="ARBA" id="ARBA00005061"/>
    </source>
</evidence>
<dbReference type="InterPro" id="IPR017543">
    <property type="entry name" value="6-PTP_synth-rel_bac"/>
</dbReference>
<evidence type="ECO:0000256" key="3">
    <source>
        <dbReference type="ARBA" id="ARBA00012982"/>
    </source>
</evidence>
<dbReference type="RefSeq" id="WP_118281412.1">
    <property type="nucleotide sequence ID" value="NZ_JACOPG010000003.1"/>
</dbReference>
<dbReference type="EC" id="4.1.2.50" evidence="3"/>
<comment type="similarity">
    <text evidence="2">Belongs to the PTPS family. QueD subfamily.</text>
</comment>
<gene>
    <name evidence="7" type="ORF">H8R94_07755</name>
</gene>
<dbReference type="Proteomes" id="UP000643810">
    <property type="component" value="Unassembled WGS sequence"/>
</dbReference>
<name>A0ABR7GGA8_9FIRM</name>
<sequence length="157" mass="18630">MALQLNRTYRFKFYLNANHYIIINGVEGETHPHTWEFTIDIMIKNDEFVEFNTYEKSISEYFAKYQNGIMNNFEPFDTVIPTLENMSEKFILDIRDIVEAGDAKLIKMESSETPTRSYIISFEEDEDFKETIRNRRKESMDAEIDAVVDRIAQKKED</sequence>
<accession>A0ABR7GGA8</accession>
<dbReference type="EMBL" id="JACOPG010000003">
    <property type="protein sequence ID" value="MBC5686490.1"/>
    <property type="molecule type" value="Genomic_DNA"/>
</dbReference>
<dbReference type="Gene3D" id="3.30.479.10">
    <property type="entry name" value="6-pyruvoyl tetrahydropterin synthase/QueD"/>
    <property type="match status" value="1"/>
</dbReference>
<keyword evidence="8" id="KW-1185">Reference proteome</keyword>
<dbReference type="InterPro" id="IPR007115">
    <property type="entry name" value="6-PTP_synth/QueD"/>
</dbReference>
<dbReference type="SUPFAM" id="SSF55620">
    <property type="entry name" value="Tetrahydrobiopterin biosynthesis enzymes-like"/>
    <property type="match status" value="1"/>
</dbReference>
<evidence type="ECO:0000256" key="6">
    <source>
        <dbReference type="ARBA" id="ARBA00048807"/>
    </source>
</evidence>
<reference evidence="7 8" key="1">
    <citation type="submission" date="2020-08" db="EMBL/GenBank/DDBJ databases">
        <title>Genome public.</title>
        <authorList>
            <person name="Liu C."/>
            <person name="Sun Q."/>
        </authorList>
    </citation>
    <scope>NUCLEOTIDE SEQUENCE [LARGE SCALE GENOMIC DNA]</scope>
    <source>
        <strain evidence="7 8">NSJ-9</strain>
    </source>
</reference>
<evidence type="ECO:0000256" key="4">
    <source>
        <dbReference type="ARBA" id="ARBA00018141"/>
    </source>
</evidence>
<evidence type="ECO:0000256" key="5">
    <source>
        <dbReference type="ARBA" id="ARBA00031449"/>
    </source>
</evidence>
<dbReference type="Pfam" id="PF01242">
    <property type="entry name" value="PTPS"/>
    <property type="match status" value="1"/>
</dbReference>
<proteinExistence type="inferred from homology"/>
<evidence type="ECO:0000313" key="7">
    <source>
        <dbReference type="EMBL" id="MBC5686490.1"/>
    </source>
</evidence>
<evidence type="ECO:0000313" key="8">
    <source>
        <dbReference type="Proteomes" id="UP000643810"/>
    </source>
</evidence>
<dbReference type="NCBIfam" id="TIGR03112">
    <property type="entry name" value="6_pyr_pter_rel"/>
    <property type="match status" value="1"/>
</dbReference>
<comment type="catalytic activity">
    <reaction evidence="6">
        <text>7,8-dihydroneopterin 3'-triphosphate + H2O = 6-carboxy-5,6,7,8-tetrahydropterin + triphosphate + acetaldehyde + 2 H(+)</text>
        <dbReference type="Rhea" id="RHEA:27966"/>
        <dbReference type="ChEBI" id="CHEBI:15343"/>
        <dbReference type="ChEBI" id="CHEBI:15377"/>
        <dbReference type="ChEBI" id="CHEBI:15378"/>
        <dbReference type="ChEBI" id="CHEBI:18036"/>
        <dbReference type="ChEBI" id="CHEBI:58462"/>
        <dbReference type="ChEBI" id="CHEBI:61032"/>
        <dbReference type="EC" id="4.1.2.50"/>
    </reaction>
</comment>
<organism evidence="7 8">
    <name type="scientific">Roseburia lenta</name>
    <dbReference type="NCBI Taxonomy" id="2763061"/>
    <lineage>
        <taxon>Bacteria</taxon>
        <taxon>Bacillati</taxon>
        <taxon>Bacillota</taxon>
        <taxon>Clostridia</taxon>
        <taxon>Lachnospirales</taxon>
        <taxon>Lachnospiraceae</taxon>
        <taxon>Roseburia</taxon>
    </lineage>
</organism>